<dbReference type="OrthoDB" id="4014684at2759"/>
<evidence type="ECO:0000313" key="2">
    <source>
        <dbReference type="EMBL" id="ODV79879.1"/>
    </source>
</evidence>
<dbReference type="EMBL" id="KV453911">
    <property type="protein sequence ID" value="ODV79879.1"/>
    <property type="molecule type" value="Genomic_DNA"/>
</dbReference>
<accession>A0A1E4SK46</accession>
<dbReference type="RefSeq" id="XP_020065001.1">
    <property type="nucleotide sequence ID" value="XM_020206665.1"/>
</dbReference>
<dbReference type="AlphaFoldDB" id="A0A1E4SK46"/>
<evidence type="ECO:0000259" key="1">
    <source>
        <dbReference type="Pfam" id="PF16399"/>
    </source>
</evidence>
<feature type="domain" description="RNA helicase aquarius N-terminal" evidence="1">
    <location>
        <begin position="16"/>
        <end position="380"/>
    </location>
</feature>
<protein>
    <recommendedName>
        <fullName evidence="1">RNA helicase aquarius N-terminal domain-containing protein</fullName>
    </recommendedName>
</protein>
<evidence type="ECO:0000313" key="3">
    <source>
        <dbReference type="Proteomes" id="UP000094285"/>
    </source>
</evidence>
<dbReference type="InterPro" id="IPR032174">
    <property type="entry name" value="Aquarius_N"/>
</dbReference>
<sequence>MKPISASPTLHVLAKRWYPRAPKKFNTNLLINDVHHAIFESGSPSLLGPSHSQIRLLIESEYFERVLWHYFSEDVSLRHLELIVVLLIQKLETIANLQLQNLAGDSRFDVLVNRLIQTTLIVTDRANFKLFGYIVRFVGVLYSKGRDIPEVAAKIHPLFDITIWNNITGYEELFDKDSQEVYNKKLSASLEQLKSKIEFNLKNKWIFNLLIGSSKILLESEFCKTPDFQSFVESILSLLTIKLSQVEENDYFRVFYNAVQFLPLVVLHKDKFNDPRRIEQLADVLVYYELSKNLQESEFFYKLQEYVFSLFPTKSHELFMNMPSVYAYTPNKLKEFLSQFTIEELTTLMKKTVHLESSKFLSTTFKQDEKAIIIQILISRTFTTNTSLEFISSYDESTFDSSISCSKYSNSSVHLTPGKFLSSNDIFSDEHLSNLKIQIQHDISNHILNVLKRIDIDPKLNFKGKSKYFYQIKDLRSQQGTEYVFNLNRNYNSGNGVVALIELVLPNKFAREDRVQKYGLNLIRLGKITSTDGQKGTGVRCNYTVDSLVDRVKYLIAVPDSLGLKILHSYNEIHILGEDSTSSIESILSGAPKKIHHHEIENFKRRKVDSGASQSTEVDLLDSIISNNYTLVKSVRYTGIESVLTNALSYLNFERTIIIAPTETYVKRLAGLRGVDEFTYVGFGLEDELKEIEKRVRSSMKVIAQLFDHAEGLKETIDLNSIDYYEFQIKSTWTKYLEENKGKTSEILKNYPFADGKSTFKSFKDITKSYFYLLKNINFLRIIAPIWLKSGLRTTNSHLWKYLYRKFNPIITLEDYLSFGELDTFTNIFIIDGTPECLPVVARMNQGEVKRLIGIGGSIVNFRQEHIFTLNEVHGVRNEFIAGQPIGENNFRNFNPGFKYNSQLIEAKSQVEEAEFCVNLYQYMVLLGYPTSKIGIWVSSEQQRALITEIFDSKLPENQGKGFSFEAPEVILNDKYHTLDYSDYAIIGLGDGDYYNGVPGRLGNYYVGQPHALIQSQAPIPTEHKLQICSGENFTVSERKVGQFYTIEDQDHLQEYVDQMTAARRK</sequence>
<gene>
    <name evidence="2" type="ORF">CANTADRAFT_21159</name>
</gene>
<dbReference type="Proteomes" id="UP000094285">
    <property type="component" value="Unassembled WGS sequence"/>
</dbReference>
<name>A0A1E4SK46_9ASCO</name>
<reference evidence="3" key="1">
    <citation type="submission" date="2016-05" db="EMBL/GenBank/DDBJ databases">
        <title>Comparative genomics of biotechnologically important yeasts.</title>
        <authorList>
            <consortium name="DOE Joint Genome Institute"/>
            <person name="Riley R."/>
            <person name="Haridas S."/>
            <person name="Wolfe K.H."/>
            <person name="Lopes M.R."/>
            <person name="Hittinger C.T."/>
            <person name="Goker M."/>
            <person name="Salamov A."/>
            <person name="Wisecaver J."/>
            <person name="Long T.M."/>
            <person name="Aerts A.L."/>
            <person name="Barry K."/>
            <person name="Choi C."/>
            <person name="Clum A."/>
            <person name="Coughlan A.Y."/>
            <person name="Deshpande S."/>
            <person name="Douglass A.P."/>
            <person name="Hanson S.J."/>
            <person name="Klenk H.-P."/>
            <person name="Labutti K."/>
            <person name="Lapidus A."/>
            <person name="Lindquist E."/>
            <person name="Lipzen A."/>
            <person name="Meier-Kolthoff J.P."/>
            <person name="Ohm R.A."/>
            <person name="Otillar R.P."/>
            <person name="Pangilinan J."/>
            <person name="Peng Y."/>
            <person name="Rokas A."/>
            <person name="Rosa C.A."/>
            <person name="Scheuner C."/>
            <person name="Sibirny A.A."/>
            <person name="Slot J.C."/>
            <person name="Stielow J.B."/>
            <person name="Sun H."/>
            <person name="Kurtzman C.P."/>
            <person name="Blackwell M."/>
            <person name="Grigoriev I.V."/>
            <person name="Jeffries T.W."/>
        </authorList>
    </citation>
    <scope>NUCLEOTIDE SEQUENCE [LARGE SCALE GENOMIC DNA]</scope>
    <source>
        <strain evidence="3">NRRL Y-17324</strain>
    </source>
</reference>
<dbReference type="GeneID" id="30980802"/>
<keyword evidence="3" id="KW-1185">Reference proteome</keyword>
<dbReference type="STRING" id="984487.A0A1E4SK46"/>
<organism evidence="2 3">
    <name type="scientific">Suhomyces tanzawaensis NRRL Y-17324</name>
    <dbReference type="NCBI Taxonomy" id="984487"/>
    <lineage>
        <taxon>Eukaryota</taxon>
        <taxon>Fungi</taxon>
        <taxon>Dikarya</taxon>
        <taxon>Ascomycota</taxon>
        <taxon>Saccharomycotina</taxon>
        <taxon>Pichiomycetes</taxon>
        <taxon>Debaryomycetaceae</taxon>
        <taxon>Suhomyces</taxon>
    </lineage>
</organism>
<proteinExistence type="predicted"/>
<dbReference type="Pfam" id="PF16399">
    <property type="entry name" value="Aquarius_N_1st"/>
    <property type="match status" value="1"/>
</dbReference>